<evidence type="ECO:0000313" key="3">
    <source>
        <dbReference type="Proteomes" id="UP000234323"/>
    </source>
</evidence>
<reference evidence="2 3" key="1">
    <citation type="submission" date="2015-10" db="EMBL/GenBank/DDBJ databases">
        <title>Genome analyses suggest a sexual origin of heterokaryosis in a supposedly ancient asexual fungus.</title>
        <authorList>
            <person name="Ropars J."/>
            <person name="Sedzielewska K."/>
            <person name="Noel J."/>
            <person name="Charron P."/>
            <person name="Farinelli L."/>
            <person name="Marton T."/>
            <person name="Kruger M."/>
            <person name="Pelin A."/>
            <person name="Brachmann A."/>
            <person name="Corradi N."/>
        </authorList>
    </citation>
    <scope>NUCLEOTIDE SEQUENCE [LARGE SCALE GENOMIC DNA]</scope>
    <source>
        <strain evidence="2 3">A4</strain>
    </source>
</reference>
<keyword evidence="1" id="KW-1133">Transmembrane helix</keyword>
<gene>
    <name evidence="2" type="ORF">RhiirA4_11586</name>
</gene>
<name>A0A2I1G1T8_9GLOM</name>
<proteinExistence type="predicted"/>
<dbReference type="EMBL" id="LLXI01000109">
    <property type="protein sequence ID" value="PKY40602.1"/>
    <property type="molecule type" value="Genomic_DNA"/>
</dbReference>
<evidence type="ECO:0000313" key="2">
    <source>
        <dbReference type="EMBL" id="PKY40602.1"/>
    </source>
</evidence>
<protein>
    <submittedName>
        <fullName evidence="2">Uncharacterized protein</fullName>
    </submittedName>
</protein>
<dbReference type="Proteomes" id="UP000234323">
    <property type="component" value="Unassembled WGS sequence"/>
</dbReference>
<comment type="caution">
    <text evidence="2">The sequence shown here is derived from an EMBL/GenBank/DDBJ whole genome shotgun (WGS) entry which is preliminary data.</text>
</comment>
<sequence length="92" mass="10548">MAASGISIQLISHPFRSFPLFLSNMIVAIIIMAVMMMMVMMVIIIIVVKKKENRIYISSKVNAKVINSEFLQDFNISTNLWAKLILLRISRF</sequence>
<dbReference type="AlphaFoldDB" id="A0A2I1G1T8"/>
<keyword evidence="3" id="KW-1185">Reference proteome</keyword>
<keyword evidence="1" id="KW-0812">Transmembrane</keyword>
<organism evidence="2 3">
    <name type="scientific">Rhizophagus irregularis</name>
    <dbReference type="NCBI Taxonomy" id="588596"/>
    <lineage>
        <taxon>Eukaryota</taxon>
        <taxon>Fungi</taxon>
        <taxon>Fungi incertae sedis</taxon>
        <taxon>Mucoromycota</taxon>
        <taxon>Glomeromycotina</taxon>
        <taxon>Glomeromycetes</taxon>
        <taxon>Glomerales</taxon>
        <taxon>Glomeraceae</taxon>
        <taxon>Rhizophagus</taxon>
    </lineage>
</organism>
<keyword evidence="1" id="KW-0472">Membrane</keyword>
<accession>A0A2I1G1T8</accession>
<evidence type="ECO:0000256" key="1">
    <source>
        <dbReference type="SAM" id="Phobius"/>
    </source>
</evidence>
<feature type="transmembrane region" description="Helical" evidence="1">
    <location>
        <begin position="20"/>
        <end position="48"/>
    </location>
</feature>